<gene>
    <name evidence="2" type="ORF">EJB05_23408</name>
</gene>
<dbReference type="Proteomes" id="UP000324897">
    <property type="component" value="Chromosome 1"/>
</dbReference>
<reference evidence="2 3" key="1">
    <citation type="journal article" date="2019" name="Sci. Rep.">
        <title>A high-quality genome of Eragrostis curvula grass provides insights into Poaceae evolution and supports new strategies to enhance forage quality.</title>
        <authorList>
            <person name="Carballo J."/>
            <person name="Santos B.A.C.M."/>
            <person name="Zappacosta D."/>
            <person name="Garbus I."/>
            <person name="Selva J.P."/>
            <person name="Gallo C.A."/>
            <person name="Diaz A."/>
            <person name="Albertini E."/>
            <person name="Caccamo M."/>
            <person name="Echenique V."/>
        </authorList>
    </citation>
    <scope>NUCLEOTIDE SEQUENCE [LARGE SCALE GENOMIC DNA]</scope>
    <source>
        <strain evidence="3">cv. Victoria</strain>
        <tissue evidence="2">Leaf</tissue>
    </source>
</reference>
<dbReference type="GO" id="GO:0010073">
    <property type="term" value="P:meristem maintenance"/>
    <property type="evidence" value="ECO:0007669"/>
    <property type="project" value="InterPro"/>
</dbReference>
<proteinExistence type="predicted"/>
<dbReference type="PANTHER" id="PTHR46033:SF8">
    <property type="entry name" value="PROTEIN MAINTENANCE OF MERISTEMS-LIKE"/>
    <property type="match status" value="1"/>
</dbReference>
<dbReference type="AlphaFoldDB" id="A0A5J9VA14"/>
<dbReference type="InterPro" id="IPR019557">
    <property type="entry name" value="AminoTfrase-like_pln_mobile"/>
</dbReference>
<comment type="caution">
    <text evidence="2">The sequence shown here is derived from an EMBL/GenBank/DDBJ whole genome shotgun (WGS) entry which is preliminary data.</text>
</comment>
<feature type="non-terminal residue" evidence="2">
    <location>
        <position position="1"/>
    </location>
</feature>
<dbReference type="Pfam" id="PF10536">
    <property type="entry name" value="PMD"/>
    <property type="match status" value="1"/>
</dbReference>
<dbReference type="EMBL" id="RWGY01000011">
    <property type="protein sequence ID" value="TVU31710.1"/>
    <property type="molecule type" value="Genomic_DNA"/>
</dbReference>
<evidence type="ECO:0000259" key="1">
    <source>
        <dbReference type="Pfam" id="PF10536"/>
    </source>
</evidence>
<evidence type="ECO:0000313" key="3">
    <source>
        <dbReference type="Proteomes" id="UP000324897"/>
    </source>
</evidence>
<protein>
    <recommendedName>
        <fullName evidence="1">Aminotransferase-like plant mobile domain-containing protein</fullName>
    </recommendedName>
</protein>
<feature type="non-terminal residue" evidence="2">
    <location>
        <position position="242"/>
    </location>
</feature>
<evidence type="ECO:0000313" key="2">
    <source>
        <dbReference type="EMBL" id="TVU31710.1"/>
    </source>
</evidence>
<accession>A0A5J9VA14</accession>
<dbReference type="Gramene" id="TVU31710">
    <property type="protein sequence ID" value="TVU31710"/>
    <property type="gene ID" value="EJB05_23408"/>
</dbReference>
<dbReference type="PANTHER" id="PTHR46033">
    <property type="entry name" value="PROTEIN MAIN-LIKE 2"/>
    <property type="match status" value="1"/>
</dbReference>
<name>A0A5J9VA14_9POAL</name>
<sequence length="242" mass="27451">MAPDLRYRLLDTTFDEEHRAHLIVDLGRQLKCMRSRTYKPLSWDERYAVYIGRAGLLPLARLVNEGLPRMDSAALTALVDRWRPETHTFHLPCGELTDVAMILGLPIDGLAMIGMVQPQGWRDMVEAALGLRPPEVEEDVKDRKTTGVSSAWLAEHFSNLEDAEAPDWLVERYARAWLWHLIGGFPTGVGTPYLGWCSPLWQICDGCRRSGQSSGLGGCLYLLQVWMWERLPVARPDRIPVE</sequence>
<dbReference type="InterPro" id="IPR044824">
    <property type="entry name" value="MAIN-like"/>
</dbReference>
<keyword evidence="3" id="KW-1185">Reference proteome</keyword>
<dbReference type="OrthoDB" id="784956at2759"/>
<organism evidence="2 3">
    <name type="scientific">Eragrostis curvula</name>
    <name type="common">weeping love grass</name>
    <dbReference type="NCBI Taxonomy" id="38414"/>
    <lineage>
        <taxon>Eukaryota</taxon>
        <taxon>Viridiplantae</taxon>
        <taxon>Streptophyta</taxon>
        <taxon>Embryophyta</taxon>
        <taxon>Tracheophyta</taxon>
        <taxon>Spermatophyta</taxon>
        <taxon>Magnoliopsida</taxon>
        <taxon>Liliopsida</taxon>
        <taxon>Poales</taxon>
        <taxon>Poaceae</taxon>
        <taxon>PACMAD clade</taxon>
        <taxon>Chloridoideae</taxon>
        <taxon>Eragrostideae</taxon>
        <taxon>Eragrostidinae</taxon>
        <taxon>Eragrostis</taxon>
    </lineage>
</organism>
<feature type="domain" description="Aminotransferase-like plant mobile" evidence="1">
    <location>
        <begin position="70"/>
        <end position="185"/>
    </location>
</feature>